<reference evidence="3" key="1">
    <citation type="submission" date="2017-02" db="EMBL/GenBank/DDBJ databases">
        <title>Comparative genomics and description of representatives of a novel lineage of planctomycetes thriving in anoxic sediments.</title>
        <authorList>
            <person name="Spring S."/>
            <person name="Bunk B."/>
            <person name="Sproer C."/>
        </authorList>
    </citation>
    <scope>NUCLEOTIDE SEQUENCE [LARGE SCALE GENOMIC DNA]</scope>
    <source>
        <strain evidence="3">SM-Chi-D1</strain>
    </source>
</reference>
<sequence length="85" mass="10041">MLHIIAIINFYTQDSEYMNPRIIFKKKEFIMKSCVIFYNILIIYLIKTCRNNISSCPGFHLIGVQAIFGISYLELIYYTVFCDLI</sequence>
<organism evidence="2 3">
    <name type="scientific">Limihaloglobus sulfuriphilus</name>
    <dbReference type="NCBI Taxonomy" id="1851148"/>
    <lineage>
        <taxon>Bacteria</taxon>
        <taxon>Pseudomonadati</taxon>
        <taxon>Planctomycetota</taxon>
        <taxon>Phycisphaerae</taxon>
        <taxon>Sedimentisphaerales</taxon>
        <taxon>Sedimentisphaeraceae</taxon>
        <taxon>Limihaloglobus</taxon>
    </lineage>
</organism>
<keyword evidence="3" id="KW-1185">Reference proteome</keyword>
<keyword evidence="1" id="KW-1133">Transmembrane helix</keyword>
<name>A0A1Q2MEM7_9BACT</name>
<dbReference type="Proteomes" id="UP000188181">
    <property type="component" value="Chromosome"/>
</dbReference>
<dbReference type="KEGG" id="pbas:SMSP2_01050"/>
<protein>
    <submittedName>
        <fullName evidence="2">Uncharacterized protein</fullName>
    </submittedName>
</protein>
<evidence type="ECO:0000313" key="2">
    <source>
        <dbReference type="EMBL" id="AQQ70692.1"/>
    </source>
</evidence>
<proteinExistence type="predicted"/>
<keyword evidence="1" id="KW-0812">Transmembrane</keyword>
<accession>A0A1Q2MEM7</accession>
<evidence type="ECO:0000256" key="1">
    <source>
        <dbReference type="SAM" id="Phobius"/>
    </source>
</evidence>
<keyword evidence="1" id="KW-0472">Membrane</keyword>
<dbReference type="AlphaFoldDB" id="A0A1Q2MEM7"/>
<evidence type="ECO:0000313" key="3">
    <source>
        <dbReference type="Proteomes" id="UP000188181"/>
    </source>
</evidence>
<feature type="transmembrane region" description="Helical" evidence="1">
    <location>
        <begin position="29"/>
        <end position="46"/>
    </location>
</feature>
<dbReference type="STRING" id="1851148.SMSP2_01050"/>
<dbReference type="EMBL" id="CP019646">
    <property type="protein sequence ID" value="AQQ70692.1"/>
    <property type="molecule type" value="Genomic_DNA"/>
</dbReference>
<gene>
    <name evidence="2" type="ORF">SMSP2_01050</name>
</gene>
<feature type="transmembrane region" description="Helical" evidence="1">
    <location>
        <begin position="58"/>
        <end position="80"/>
    </location>
</feature>